<evidence type="ECO:0000313" key="2">
    <source>
        <dbReference type="Proteomes" id="UP001180368"/>
    </source>
</evidence>
<dbReference type="EMBL" id="OQ745668">
    <property type="protein sequence ID" value="WLJ89357.1"/>
    <property type="molecule type" value="Genomic_DNA"/>
</dbReference>
<protein>
    <submittedName>
        <fullName evidence="1">Uncharacterized protein</fullName>
    </submittedName>
</protein>
<name>A0AA49XC67_9CAUD</name>
<reference evidence="1" key="1">
    <citation type="submission" date="2023-04" db="EMBL/GenBank/DDBJ databases">
        <authorList>
            <person name="Li H."/>
        </authorList>
    </citation>
    <scope>NUCLEOTIDE SEQUENCE</scope>
</reference>
<dbReference type="Proteomes" id="UP001180368">
    <property type="component" value="Segment"/>
</dbReference>
<evidence type="ECO:0000313" key="1">
    <source>
        <dbReference type="EMBL" id="WLJ89357.1"/>
    </source>
</evidence>
<proteinExistence type="predicted"/>
<sequence length="42" mass="4850">MKHVIYCDSFEMFMDCIQSLTIKGLTFKARTESLQIELTGGY</sequence>
<keyword evidence="2" id="KW-1185">Reference proteome</keyword>
<organism evidence="1 2">
    <name type="scientific">Vibrio phage vB_ValA_R15Z</name>
    <dbReference type="NCBI Taxonomy" id="3044218"/>
    <lineage>
        <taxon>Viruses</taxon>
        <taxon>Duplodnaviria</taxon>
        <taxon>Heunggongvirae</taxon>
        <taxon>Uroviricota</taxon>
        <taxon>Caudoviricetes</taxon>
        <taxon>Autographivirales</taxon>
        <taxon>Autosignataviridae</taxon>
        <taxon>Colwellvirinae</taxon>
        <taxon>Kaohsiungvirus</taxon>
        <taxon>Kaohsiungvirus R15Z</taxon>
    </lineage>
</organism>
<accession>A0AA49XC67</accession>